<feature type="non-terminal residue" evidence="3">
    <location>
        <position position="1"/>
    </location>
</feature>
<organism evidence="3 4">
    <name type="scientific">Dentiscutata erythropus</name>
    <dbReference type="NCBI Taxonomy" id="1348616"/>
    <lineage>
        <taxon>Eukaryota</taxon>
        <taxon>Fungi</taxon>
        <taxon>Fungi incertae sedis</taxon>
        <taxon>Mucoromycota</taxon>
        <taxon>Glomeromycotina</taxon>
        <taxon>Glomeromycetes</taxon>
        <taxon>Diversisporales</taxon>
        <taxon>Gigasporaceae</taxon>
        <taxon>Dentiscutata</taxon>
    </lineage>
</organism>
<keyword evidence="2" id="KW-0812">Transmembrane</keyword>
<dbReference type="OrthoDB" id="2387459at2759"/>
<keyword evidence="4" id="KW-1185">Reference proteome</keyword>
<evidence type="ECO:0000256" key="1">
    <source>
        <dbReference type="SAM" id="MobiDB-lite"/>
    </source>
</evidence>
<name>A0A9N9NAU0_9GLOM</name>
<evidence type="ECO:0000313" key="4">
    <source>
        <dbReference type="Proteomes" id="UP000789405"/>
    </source>
</evidence>
<dbReference type="Proteomes" id="UP000789405">
    <property type="component" value="Unassembled WGS sequence"/>
</dbReference>
<feature type="transmembrane region" description="Helical" evidence="2">
    <location>
        <begin position="91"/>
        <end position="113"/>
    </location>
</feature>
<sequence>FTIEKKRINVNVKIYSSIIILIIKEITQIANFKCQYPDRSSDDFFANGWFKTHGIKPYWWAVLFFGLAISVYHIIISFGRFQSEYHKYDTIVDFGLALLWLSAALTNIYPAYVGFIISCRPTDQSGNPYSAAIMGWCHGYVTSVAFSWIITIVYSIMAIISRRLWKLSVDEDFGAPMTNISRRELEDFHSPPSHGFTEFRRDSRGVNLNPGPSTSYHTPGNSDTYYGATIPHNYYSNNN</sequence>
<gene>
    <name evidence="3" type="ORF">DERYTH_LOCUS14256</name>
</gene>
<reference evidence="3" key="1">
    <citation type="submission" date="2021-06" db="EMBL/GenBank/DDBJ databases">
        <authorList>
            <person name="Kallberg Y."/>
            <person name="Tangrot J."/>
            <person name="Rosling A."/>
        </authorList>
    </citation>
    <scope>NUCLEOTIDE SEQUENCE</scope>
    <source>
        <strain evidence="3">MA453B</strain>
    </source>
</reference>
<comment type="caution">
    <text evidence="3">The sequence shown here is derived from an EMBL/GenBank/DDBJ whole genome shotgun (WGS) entry which is preliminary data.</text>
</comment>
<feature type="compositionally biased region" description="Polar residues" evidence="1">
    <location>
        <begin position="210"/>
        <end position="222"/>
    </location>
</feature>
<accession>A0A9N9NAU0</accession>
<proteinExistence type="predicted"/>
<keyword evidence="2" id="KW-1133">Transmembrane helix</keyword>
<dbReference type="EMBL" id="CAJVPY010010596">
    <property type="protein sequence ID" value="CAG8720117.1"/>
    <property type="molecule type" value="Genomic_DNA"/>
</dbReference>
<feature type="region of interest" description="Disordered" evidence="1">
    <location>
        <begin position="200"/>
        <end position="222"/>
    </location>
</feature>
<keyword evidence="2" id="KW-0472">Membrane</keyword>
<feature type="transmembrane region" description="Helical" evidence="2">
    <location>
        <begin position="58"/>
        <end position="79"/>
    </location>
</feature>
<protein>
    <submittedName>
        <fullName evidence="3">22025_t:CDS:1</fullName>
    </submittedName>
</protein>
<dbReference type="AlphaFoldDB" id="A0A9N9NAU0"/>
<evidence type="ECO:0000313" key="3">
    <source>
        <dbReference type="EMBL" id="CAG8720117.1"/>
    </source>
</evidence>
<evidence type="ECO:0000256" key="2">
    <source>
        <dbReference type="SAM" id="Phobius"/>
    </source>
</evidence>
<feature type="transmembrane region" description="Helical" evidence="2">
    <location>
        <begin position="133"/>
        <end position="160"/>
    </location>
</feature>